<keyword evidence="1" id="KW-0472">Membrane</keyword>
<dbReference type="RefSeq" id="WP_113870026.1">
    <property type="nucleotide sequence ID" value="NZ_BAABQN010000006.1"/>
</dbReference>
<feature type="transmembrane region" description="Helical" evidence="1">
    <location>
        <begin position="5"/>
        <end position="22"/>
    </location>
</feature>
<sequence>MVNKALIFGIVTTLFATVTILINQEQLLLLPFTQLFLGFIIAYTLVAGMQAFRNNSTGMGFVFSFITLVLIGIIVCYNSMTINGWLPLVFVYLTVGIPIGCIAFVLRVKK</sequence>
<keyword evidence="3" id="KW-1185">Reference proteome</keyword>
<protein>
    <recommendedName>
        <fullName evidence="4">TIGR04086 family membrane protein</fullName>
    </recommendedName>
</protein>
<dbReference type="AlphaFoldDB" id="A0A366DSW4"/>
<dbReference type="Proteomes" id="UP000252254">
    <property type="component" value="Unassembled WGS sequence"/>
</dbReference>
<evidence type="ECO:0000313" key="3">
    <source>
        <dbReference type="Proteomes" id="UP000252254"/>
    </source>
</evidence>
<keyword evidence="1" id="KW-1133">Transmembrane helix</keyword>
<accession>A0A366DSW4</accession>
<gene>
    <name evidence="2" type="ORF">DES48_11353</name>
</gene>
<feature type="transmembrane region" description="Helical" evidence="1">
    <location>
        <begin position="86"/>
        <end position="106"/>
    </location>
</feature>
<reference evidence="2 3" key="1">
    <citation type="submission" date="2018-06" db="EMBL/GenBank/DDBJ databases">
        <title>Genomic Encyclopedia of Type Strains, Phase IV (KMG-IV): sequencing the most valuable type-strain genomes for metagenomic binning, comparative biology and taxonomic classification.</title>
        <authorList>
            <person name="Goeker M."/>
        </authorList>
    </citation>
    <scope>NUCLEOTIDE SEQUENCE [LARGE SCALE GENOMIC DNA]</scope>
    <source>
        <strain evidence="2 3">DSM 15140</strain>
    </source>
</reference>
<evidence type="ECO:0008006" key="4">
    <source>
        <dbReference type="Google" id="ProtNLM"/>
    </source>
</evidence>
<feature type="transmembrane region" description="Helical" evidence="1">
    <location>
        <begin position="28"/>
        <end position="46"/>
    </location>
</feature>
<keyword evidence="1" id="KW-0812">Transmembrane</keyword>
<evidence type="ECO:0000256" key="1">
    <source>
        <dbReference type="SAM" id="Phobius"/>
    </source>
</evidence>
<dbReference type="EMBL" id="QNRI01000013">
    <property type="protein sequence ID" value="RBO93187.1"/>
    <property type="molecule type" value="Genomic_DNA"/>
</dbReference>
<evidence type="ECO:0000313" key="2">
    <source>
        <dbReference type="EMBL" id="RBO93187.1"/>
    </source>
</evidence>
<proteinExistence type="predicted"/>
<organism evidence="2 3">
    <name type="scientific">Paraliobacillus ryukyuensis</name>
    <dbReference type="NCBI Taxonomy" id="200904"/>
    <lineage>
        <taxon>Bacteria</taxon>
        <taxon>Bacillati</taxon>
        <taxon>Bacillota</taxon>
        <taxon>Bacilli</taxon>
        <taxon>Bacillales</taxon>
        <taxon>Bacillaceae</taxon>
        <taxon>Paraliobacillus</taxon>
    </lineage>
</organism>
<comment type="caution">
    <text evidence="2">The sequence shown here is derived from an EMBL/GenBank/DDBJ whole genome shotgun (WGS) entry which is preliminary data.</text>
</comment>
<feature type="transmembrane region" description="Helical" evidence="1">
    <location>
        <begin position="58"/>
        <end position="80"/>
    </location>
</feature>
<name>A0A366DSW4_9BACI</name>